<dbReference type="Gene3D" id="1.20.58.60">
    <property type="match status" value="1"/>
</dbReference>
<evidence type="ECO:0000256" key="2">
    <source>
        <dbReference type="ARBA" id="ARBA00022553"/>
    </source>
</evidence>
<dbReference type="eggNOG" id="KOG0689">
    <property type="taxonomic scope" value="Eukaryota"/>
</dbReference>
<evidence type="ECO:0000259" key="9">
    <source>
        <dbReference type="PROSITE" id="PS50010"/>
    </source>
</evidence>
<dbReference type="PROSITE" id="PS00741">
    <property type="entry name" value="DH_1"/>
    <property type="match status" value="1"/>
</dbReference>
<dbReference type="SUPFAM" id="SSF50729">
    <property type="entry name" value="PH domain-like"/>
    <property type="match status" value="1"/>
</dbReference>
<feature type="region of interest" description="Disordered" evidence="6">
    <location>
        <begin position="402"/>
        <end position="423"/>
    </location>
</feature>
<dbReference type="PANTHER" id="PTHR22826">
    <property type="entry name" value="RHO GUANINE EXCHANGE FACTOR-RELATED"/>
    <property type="match status" value="1"/>
</dbReference>
<dbReference type="CDD" id="cd11856">
    <property type="entry name" value="SH3_p47phox_like"/>
    <property type="match status" value="1"/>
</dbReference>
<evidence type="ECO:0000313" key="11">
    <source>
        <dbReference type="Proteomes" id="UP000007801"/>
    </source>
</evidence>
<dbReference type="Gene3D" id="2.30.30.40">
    <property type="entry name" value="SH3 Domains"/>
    <property type="match status" value="1"/>
</dbReference>
<feature type="domain" description="PH" evidence="8">
    <location>
        <begin position="668"/>
        <end position="782"/>
    </location>
</feature>
<evidence type="ECO:0000313" key="10">
    <source>
        <dbReference type="EMBL" id="EDV38210.2"/>
    </source>
</evidence>
<dbReference type="InterPro" id="IPR051336">
    <property type="entry name" value="RhoGEF_Guanine_NuclExch_SF"/>
</dbReference>
<dbReference type="InterPro" id="IPR055251">
    <property type="entry name" value="SOS1_NGEF_PH"/>
</dbReference>
<dbReference type="InterPro" id="IPR000219">
    <property type="entry name" value="DH_dom"/>
</dbReference>
<dbReference type="GO" id="GO:0005085">
    <property type="term" value="F:guanyl-nucleotide exchange factor activity"/>
    <property type="evidence" value="ECO:0007669"/>
    <property type="project" value="UniProtKB-KW"/>
</dbReference>
<dbReference type="PROSITE" id="PS50002">
    <property type="entry name" value="SH3"/>
    <property type="match status" value="1"/>
</dbReference>
<dbReference type="SMART" id="SM00325">
    <property type="entry name" value="RhoGEF"/>
    <property type="match status" value="1"/>
</dbReference>
<sequence length="947" mass="109195">MVYFPGIIHVVYVLRPSGLFQKAISEVSSKFSNDEYRFELVICSALSDLHECVNVKQLTPDMGGVLLYSHHEWIQQRISLEKFSSITHHVSAELDIFIKTIHDTEFPNSVKATQFLIESQGNDYNRLKEEILIAAKHGESLLDNIKMIEEFKEFSERTGNVSAIQRLLVQLEETERRFDEFWHTHHSRLQQCLHLRLFEQDFRELQNIFDGHLKIISNLTEVGENTERISILIQETKELREVTRINIERADKVLAVGQELIGSRRLYPWEVVQPKCDELKRVCDLIDSQLSQRIDTLIKNRVLMERVEKANEWCANGVELLASQRIEKCSAFTDLEKLQDFIASASEFKLSSPSEFKKIILESTTPETKALVSQVLQRIDDVSLMCDKRIASLKQLTLKPQRPVQQVTPKPAVPLQPQGGAPSFVRRKSNKINDDIKTRPKSSECEDIISMLPNVNHGEVQMKNKQDCEARRLKRGHVLTELLETEKIYVNEISSILTGYCDQLTSDEFMHLAPVNLLGKEDILFGNLNELYSFHNEVFLKDLENCISTTELVALCFVQRRDTFYRLYSYYCQNIPKSEHLRETLVDPHFFMLGCQKRLGHKLPLAAYLLKPVQRITKYQLLLKDLLRYSDSGNCTKELQKALDCMLIVLKCVNDSMHQVAITGYPTNLAEQGELLMQDAFQVWTESKKDIRIRIKPRQRHIFLYQKSLLFCKQLTKPGHNKSTYQFKHHIKMSEVGLTESVRGDTKRFEVWLKGRQEVHILQAPSIDVKIKWVAEIKRVLFNQLEELKGEKIKQYNFSHRDFMKTTTWDAANVNLGPINHISLDECLESCSRNKNYSIDTEKVRNTSKNEKDNPEKGGWSSDYSNSDDEYSFDECTSLGGKFISLADYTAAGHSEVSMNEGDTIELLKTGCAGWWYVRVSENAEGWVPAAYLESINRKSSKLLSGN</sequence>
<dbReference type="STRING" id="7217.B3MBR4"/>
<dbReference type="AlphaFoldDB" id="B3MBR4"/>
<feature type="compositionally biased region" description="Basic and acidic residues" evidence="6">
    <location>
        <begin position="842"/>
        <end position="856"/>
    </location>
</feature>
<dbReference type="PROSITE" id="PS50003">
    <property type="entry name" value="PH_DOMAIN"/>
    <property type="match status" value="1"/>
</dbReference>
<evidence type="ECO:0000256" key="5">
    <source>
        <dbReference type="PROSITE-ProRule" id="PRU00192"/>
    </source>
</evidence>
<dbReference type="EMBL" id="CH902619">
    <property type="protein sequence ID" value="EDV38210.2"/>
    <property type="molecule type" value="Genomic_DNA"/>
</dbReference>
<dbReference type="SMART" id="SM00326">
    <property type="entry name" value="SH3"/>
    <property type="match status" value="1"/>
</dbReference>
<dbReference type="InterPro" id="IPR035899">
    <property type="entry name" value="DBL_dom_sf"/>
</dbReference>
<evidence type="ECO:0000259" key="7">
    <source>
        <dbReference type="PROSITE" id="PS50002"/>
    </source>
</evidence>
<evidence type="ECO:0000256" key="1">
    <source>
        <dbReference type="ARBA" id="ARBA00022443"/>
    </source>
</evidence>
<dbReference type="InterPro" id="IPR001849">
    <property type="entry name" value="PH_domain"/>
</dbReference>
<accession>B3MBR4</accession>
<dbReference type="HOGENOM" id="CLU_044258_0_0_1"/>
<keyword evidence="11" id="KW-1185">Reference proteome</keyword>
<organism evidence="10 11">
    <name type="scientific">Drosophila ananassae</name>
    <name type="common">Fruit fly</name>
    <dbReference type="NCBI Taxonomy" id="7217"/>
    <lineage>
        <taxon>Eukaryota</taxon>
        <taxon>Metazoa</taxon>
        <taxon>Ecdysozoa</taxon>
        <taxon>Arthropoda</taxon>
        <taxon>Hexapoda</taxon>
        <taxon>Insecta</taxon>
        <taxon>Pterygota</taxon>
        <taxon>Neoptera</taxon>
        <taxon>Endopterygota</taxon>
        <taxon>Diptera</taxon>
        <taxon>Brachycera</taxon>
        <taxon>Muscomorpha</taxon>
        <taxon>Ephydroidea</taxon>
        <taxon>Drosophilidae</taxon>
        <taxon>Drosophila</taxon>
        <taxon>Sophophora</taxon>
    </lineage>
</organism>
<gene>
    <name evidence="10" type="primary">Dana\GF13845</name>
    <name evidence="10" type="synonym">dana_GLEANR_13855</name>
    <name evidence="10" type="ORF">GF13845</name>
</gene>
<feature type="region of interest" description="Disordered" evidence="6">
    <location>
        <begin position="842"/>
        <end position="867"/>
    </location>
</feature>
<dbReference type="GO" id="GO:0035556">
    <property type="term" value="P:intracellular signal transduction"/>
    <property type="evidence" value="ECO:0007669"/>
    <property type="project" value="InterPro"/>
</dbReference>
<dbReference type="OrthoDB" id="10004999at2759"/>
<evidence type="ECO:0008006" key="12">
    <source>
        <dbReference type="Google" id="ProtNLM"/>
    </source>
</evidence>
<dbReference type="GO" id="GO:0005737">
    <property type="term" value="C:cytoplasm"/>
    <property type="evidence" value="ECO:0007669"/>
    <property type="project" value="TreeGrafter"/>
</dbReference>
<dbReference type="InterPro" id="IPR001452">
    <property type="entry name" value="SH3_domain"/>
</dbReference>
<dbReference type="Pfam" id="PF22697">
    <property type="entry name" value="SOS1_NGEF_PH"/>
    <property type="match status" value="1"/>
</dbReference>
<dbReference type="InParanoid" id="B3MBR4"/>
<name>B3MBR4_DROAN</name>
<evidence type="ECO:0000256" key="6">
    <source>
        <dbReference type="SAM" id="MobiDB-lite"/>
    </source>
</evidence>
<dbReference type="Pfam" id="PF00621">
    <property type="entry name" value="RhoGEF"/>
    <property type="match status" value="1"/>
</dbReference>
<dbReference type="InterPro" id="IPR001251">
    <property type="entry name" value="CRAL-TRIO_dom"/>
</dbReference>
<dbReference type="SMART" id="SM00233">
    <property type="entry name" value="PH"/>
    <property type="match status" value="1"/>
</dbReference>
<dbReference type="FunFam" id="2.30.29.30:FF:000078">
    <property type="entry name" value="Guanine nucleotide exchange factor DBS"/>
    <property type="match status" value="1"/>
</dbReference>
<evidence type="ECO:0000259" key="8">
    <source>
        <dbReference type="PROSITE" id="PS50003"/>
    </source>
</evidence>
<dbReference type="Pfam" id="PF13716">
    <property type="entry name" value="CRAL_TRIO_2"/>
    <property type="match status" value="1"/>
</dbReference>
<dbReference type="InterPro" id="IPR056466">
    <property type="entry name" value="Spectrin_DBS"/>
</dbReference>
<keyword evidence="3" id="KW-0344">Guanine-nucleotide releasing factor</keyword>
<dbReference type="InterPro" id="IPR001331">
    <property type="entry name" value="GDS_CDC24_CS"/>
</dbReference>
<dbReference type="InterPro" id="IPR011993">
    <property type="entry name" value="PH-like_dom_sf"/>
</dbReference>
<dbReference type="CDD" id="cd00160">
    <property type="entry name" value="RhoGEF"/>
    <property type="match status" value="1"/>
</dbReference>
<keyword evidence="2" id="KW-0597">Phosphoprotein</keyword>
<dbReference type="Pfam" id="PF00018">
    <property type="entry name" value="SH3_1"/>
    <property type="match status" value="1"/>
</dbReference>
<protein>
    <recommendedName>
        <fullName evidence="12">Guanine nucleotide exchange factor DBS</fullName>
    </recommendedName>
</protein>
<dbReference type="SUPFAM" id="SSF46966">
    <property type="entry name" value="Spectrin repeat"/>
    <property type="match status" value="1"/>
</dbReference>
<evidence type="ECO:0000256" key="4">
    <source>
        <dbReference type="ARBA" id="ARBA00049987"/>
    </source>
</evidence>
<dbReference type="Pfam" id="PF23289">
    <property type="entry name" value="Spectrin_5"/>
    <property type="match status" value="1"/>
</dbReference>
<dbReference type="PANTHER" id="PTHR22826:SF211">
    <property type="entry name" value="LD43457P"/>
    <property type="match status" value="1"/>
</dbReference>
<feature type="domain" description="SH3" evidence="7">
    <location>
        <begin position="878"/>
        <end position="938"/>
    </location>
</feature>
<dbReference type="PROSITE" id="PS50010">
    <property type="entry name" value="DH_2"/>
    <property type="match status" value="1"/>
</dbReference>
<dbReference type="Gene3D" id="2.30.29.30">
    <property type="entry name" value="Pleckstrin-homology domain (PH domain)/Phosphotyrosine-binding domain (PTB)"/>
    <property type="match status" value="1"/>
</dbReference>
<feature type="domain" description="DH" evidence="9">
    <location>
        <begin position="474"/>
        <end position="656"/>
    </location>
</feature>
<evidence type="ECO:0000256" key="3">
    <source>
        <dbReference type="ARBA" id="ARBA00022658"/>
    </source>
</evidence>
<reference evidence="10 11" key="1">
    <citation type="journal article" date="2007" name="Nature">
        <title>Evolution of genes and genomes on the Drosophila phylogeny.</title>
        <authorList>
            <consortium name="Drosophila 12 Genomes Consortium"/>
            <person name="Clark A.G."/>
            <person name="Eisen M.B."/>
            <person name="Smith D.R."/>
            <person name="Bergman C.M."/>
            <person name="Oliver B."/>
            <person name="Markow T.A."/>
            <person name="Kaufman T.C."/>
            <person name="Kellis M."/>
            <person name="Gelbart W."/>
            <person name="Iyer V.N."/>
            <person name="Pollard D.A."/>
            <person name="Sackton T.B."/>
            <person name="Larracuente A.M."/>
            <person name="Singh N.D."/>
            <person name="Abad J.P."/>
            <person name="Abt D.N."/>
            <person name="Adryan B."/>
            <person name="Aguade M."/>
            <person name="Akashi H."/>
            <person name="Anderson W.W."/>
            <person name="Aquadro C.F."/>
            <person name="Ardell D.H."/>
            <person name="Arguello R."/>
            <person name="Artieri C.G."/>
            <person name="Barbash D.A."/>
            <person name="Barker D."/>
            <person name="Barsanti P."/>
            <person name="Batterham P."/>
            <person name="Batzoglou S."/>
            <person name="Begun D."/>
            <person name="Bhutkar A."/>
            <person name="Blanco E."/>
            <person name="Bosak S.A."/>
            <person name="Bradley R.K."/>
            <person name="Brand A.D."/>
            <person name="Brent M.R."/>
            <person name="Brooks A.N."/>
            <person name="Brown R.H."/>
            <person name="Butlin R.K."/>
            <person name="Caggese C."/>
            <person name="Calvi B.R."/>
            <person name="Bernardo de Carvalho A."/>
            <person name="Caspi A."/>
            <person name="Castrezana S."/>
            <person name="Celniker S.E."/>
            <person name="Chang J.L."/>
            <person name="Chapple C."/>
            <person name="Chatterji S."/>
            <person name="Chinwalla A."/>
            <person name="Civetta A."/>
            <person name="Clifton S.W."/>
            <person name="Comeron J.M."/>
            <person name="Costello J.C."/>
            <person name="Coyne J.A."/>
            <person name="Daub J."/>
            <person name="David R.G."/>
            <person name="Delcher A.L."/>
            <person name="Delehaunty K."/>
            <person name="Do C.B."/>
            <person name="Ebling H."/>
            <person name="Edwards K."/>
            <person name="Eickbush T."/>
            <person name="Evans J.D."/>
            <person name="Filipski A."/>
            <person name="Findeiss S."/>
            <person name="Freyhult E."/>
            <person name="Fulton L."/>
            <person name="Fulton R."/>
            <person name="Garcia A.C."/>
            <person name="Gardiner A."/>
            <person name="Garfield D.A."/>
            <person name="Garvin B.E."/>
            <person name="Gibson G."/>
            <person name="Gilbert D."/>
            <person name="Gnerre S."/>
            <person name="Godfrey J."/>
            <person name="Good R."/>
            <person name="Gotea V."/>
            <person name="Gravely B."/>
            <person name="Greenberg A.J."/>
            <person name="Griffiths-Jones S."/>
            <person name="Gross S."/>
            <person name="Guigo R."/>
            <person name="Gustafson E.A."/>
            <person name="Haerty W."/>
            <person name="Hahn M.W."/>
            <person name="Halligan D.L."/>
            <person name="Halpern A.L."/>
            <person name="Halter G.M."/>
            <person name="Han M.V."/>
            <person name="Heger A."/>
            <person name="Hillier L."/>
            <person name="Hinrichs A.S."/>
            <person name="Holmes I."/>
            <person name="Hoskins R.A."/>
            <person name="Hubisz M.J."/>
            <person name="Hultmark D."/>
            <person name="Huntley M.A."/>
            <person name="Jaffe D.B."/>
            <person name="Jagadeeshan S."/>
            <person name="Jeck W.R."/>
            <person name="Johnson J."/>
            <person name="Jones C.D."/>
            <person name="Jordan W.C."/>
            <person name="Karpen G.H."/>
            <person name="Kataoka E."/>
            <person name="Keightley P.D."/>
            <person name="Kheradpour P."/>
            <person name="Kirkness E.F."/>
            <person name="Koerich L.B."/>
            <person name="Kristiansen K."/>
            <person name="Kudrna D."/>
            <person name="Kulathinal R.J."/>
            <person name="Kumar S."/>
            <person name="Kwok R."/>
            <person name="Lander E."/>
            <person name="Langley C.H."/>
            <person name="Lapoint R."/>
            <person name="Lazzaro B.P."/>
            <person name="Lee S.J."/>
            <person name="Levesque L."/>
            <person name="Li R."/>
            <person name="Lin C.F."/>
            <person name="Lin M.F."/>
            <person name="Lindblad-Toh K."/>
            <person name="Llopart A."/>
            <person name="Long M."/>
            <person name="Low L."/>
            <person name="Lozovsky E."/>
            <person name="Lu J."/>
            <person name="Luo M."/>
            <person name="Machado C.A."/>
            <person name="Makalowski W."/>
            <person name="Marzo M."/>
            <person name="Matsuda M."/>
            <person name="Matzkin L."/>
            <person name="McAllister B."/>
            <person name="McBride C.S."/>
            <person name="McKernan B."/>
            <person name="McKernan K."/>
            <person name="Mendez-Lago M."/>
            <person name="Minx P."/>
            <person name="Mollenhauer M.U."/>
            <person name="Montooth K."/>
            <person name="Mount S.M."/>
            <person name="Mu X."/>
            <person name="Myers E."/>
            <person name="Negre B."/>
            <person name="Newfeld S."/>
            <person name="Nielsen R."/>
            <person name="Noor M.A."/>
            <person name="O'Grady P."/>
            <person name="Pachter L."/>
            <person name="Papaceit M."/>
            <person name="Parisi M.J."/>
            <person name="Parisi M."/>
            <person name="Parts L."/>
            <person name="Pedersen J.S."/>
            <person name="Pesole G."/>
            <person name="Phillippy A.M."/>
            <person name="Ponting C.P."/>
            <person name="Pop M."/>
            <person name="Porcelli D."/>
            <person name="Powell J.R."/>
            <person name="Prohaska S."/>
            <person name="Pruitt K."/>
            <person name="Puig M."/>
            <person name="Quesneville H."/>
            <person name="Ram K.R."/>
            <person name="Rand D."/>
            <person name="Rasmussen M.D."/>
            <person name="Reed L.K."/>
            <person name="Reenan R."/>
            <person name="Reily A."/>
            <person name="Remington K.A."/>
            <person name="Rieger T.T."/>
            <person name="Ritchie M.G."/>
            <person name="Robin C."/>
            <person name="Rogers Y.H."/>
            <person name="Rohde C."/>
            <person name="Rozas J."/>
            <person name="Rubenfield M.J."/>
            <person name="Ruiz A."/>
            <person name="Russo S."/>
            <person name="Salzberg S.L."/>
            <person name="Sanchez-Gracia A."/>
            <person name="Saranga D.J."/>
            <person name="Sato H."/>
            <person name="Schaeffer S.W."/>
            <person name="Schatz M.C."/>
            <person name="Schlenke T."/>
            <person name="Schwartz R."/>
            <person name="Segarra C."/>
            <person name="Singh R.S."/>
            <person name="Sirot L."/>
            <person name="Sirota M."/>
            <person name="Sisneros N.B."/>
            <person name="Smith C.D."/>
            <person name="Smith T.F."/>
            <person name="Spieth J."/>
            <person name="Stage D.E."/>
            <person name="Stark A."/>
            <person name="Stephan W."/>
            <person name="Strausberg R.L."/>
            <person name="Strempel S."/>
            <person name="Sturgill D."/>
            <person name="Sutton G."/>
            <person name="Sutton G.G."/>
            <person name="Tao W."/>
            <person name="Teichmann S."/>
            <person name="Tobari Y.N."/>
            <person name="Tomimura Y."/>
            <person name="Tsolas J.M."/>
            <person name="Valente V.L."/>
            <person name="Venter E."/>
            <person name="Venter J.C."/>
            <person name="Vicario S."/>
            <person name="Vieira F.G."/>
            <person name="Vilella A.J."/>
            <person name="Villasante A."/>
            <person name="Walenz B."/>
            <person name="Wang J."/>
            <person name="Wasserman M."/>
            <person name="Watts T."/>
            <person name="Wilson D."/>
            <person name="Wilson R.K."/>
            <person name="Wing R.A."/>
            <person name="Wolfner M.F."/>
            <person name="Wong A."/>
            <person name="Wong G.K."/>
            <person name="Wu C.I."/>
            <person name="Wu G."/>
            <person name="Yamamoto D."/>
            <person name="Yang H.P."/>
            <person name="Yang S.P."/>
            <person name="Yorke J.A."/>
            <person name="Yoshida K."/>
            <person name="Zdobnov E."/>
            <person name="Zhang P."/>
            <person name="Zhang Y."/>
            <person name="Zimin A.V."/>
            <person name="Baldwin J."/>
            <person name="Abdouelleil A."/>
            <person name="Abdulkadir J."/>
            <person name="Abebe A."/>
            <person name="Abera B."/>
            <person name="Abreu J."/>
            <person name="Acer S.C."/>
            <person name="Aftuck L."/>
            <person name="Alexander A."/>
            <person name="An P."/>
            <person name="Anderson E."/>
            <person name="Anderson S."/>
            <person name="Arachi H."/>
            <person name="Azer M."/>
            <person name="Bachantsang P."/>
            <person name="Barry A."/>
            <person name="Bayul T."/>
            <person name="Berlin A."/>
            <person name="Bessette D."/>
            <person name="Bloom T."/>
            <person name="Blye J."/>
            <person name="Boguslavskiy L."/>
            <person name="Bonnet C."/>
            <person name="Boukhgalter B."/>
            <person name="Bourzgui I."/>
            <person name="Brown A."/>
            <person name="Cahill P."/>
            <person name="Channer S."/>
            <person name="Cheshatsang Y."/>
            <person name="Chuda L."/>
            <person name="Citroen M."/>
            <person name="Collymore A."/>
            <person name="Cooke P."/>
            <person name="Costello M."/>
            <person name="D'Aco K."/>
            <person name="Daza R."/>
            <person name="De Haan G."/>
            <person name="DeGray S."/>
            <person name="DeMaso C."/>
            <person name="Dhargay N."/>
            <person name="Dooley K."/>
            <person name="Dooley E."/>
            <person name="Doricent M."/>
            <person name="Dorje P."/>
            <person name="Dorjee K."/>
            <person name="Dupes A."/>
            <person name="Elong R."/>
            <person name="Falk J."/>
            <person name="Farina A."/>
            <person name="Faro S."/>
            <person name="Ferguson D."/>
            <person name="Fisher S."/>
            <person name="Foley C.D."/>
            <person name="Franke A."/>
            <person name="Friedrich D."/>
            <person name="Gadbois L."/>
            <person name="Gearin G."/>
            <person name="Gearin C.R."/>
            <person name="Giannoukos G."/>
            <person name="Goode T."/>
            <person name="Graham J."/>
            <person name="Grandbois E."/>
            <person name="Grewal S."/>
            <person name="Gyaltsen K."/>
            <person name="Hafez N."/>
            <person name="Hagos B."/>
            <person name="Hall J."/>
            <person name="Henson C."/>
            <person name="Hollinger A."/>
            <person name="Honan T."/>
            <person name="Huard M.D."/>
            <person name="Hughes L."/>
            <person name="Hurhula B."/>
            <person name="Husby M.E."/>
            <person name="Kamat A."/>
            <person name="Kanga B."/>
            <person name="Kashin S."/>
            <person name="Khazanovich D."/>
            <person name="Kisner P."/>
            <person name="Lance K."/>
            <person name="Lara M."/>
            <person name="Lee W."/>
            <person name="Lennon N."/>
            <person name="Letendre F."/>
            <person name="LeVine R."/>
            <person name="Lipovsky A."/>
            <person name="Liu X."/>
            <person name="Liu J."/>
            <person name="Liu S."/>
            <person name="Lokyitsang T."/>
            <person name="Lokyitsang Y."/>
            <person name="Lubonja R."/>
            <person name="Lui A."/>
            <person name="MacDonald P."/>
            <person name="Magnisalis V."/>
            <person name="Maru K."/>
            <person name="Matthews C."/>
            <person name="McCusker W."/>
            <person name="McDonough S."/>
            <person name="Mehta T."/>
            <person name="Meldrim J."/>
            <person name="Meneus L."/>
            <person name="Mihai O."/>
            <person name="Mihalev A."/>
            <person name="Mihova T."/>
            <person name="Mittelman R."/>
            <person name="Mlenga V."/>
            <person name="Montmayeur A."/>
            <person name="Mulrain L."/>
            <person name="Navidi A."/>
            <person name="Naylor J."/>
            <person name="Negash T."/>
            <person name="Nguyen T."/>
            <person name="Nguyen N."/>
            <person name="Nicol R."/>
            <person name="Norbu C."/>
            <person name="Norbu N."/>
            <person name="Novod N."/>
            <person name="O'Neill B."/>
            <person name="Osman S."/>
            <person name="Markiewicz E."/>
            <person name="Oyono O.L."/>
            <person name="Patti C."/>
            <person name="Phunkhang P."/>
            <person name="Pierre F."/>
            <person name="Priest M."/>
            <person name="Raghuraman S."/>
            <person name="Rege F."/>
            <person name="Reyes R."/>
            <person name="Rise C."/>
            <person name="Rogov P."/>
            <person name="Ross K."/>
            <person name="Ryan E."/>
            <person name="Settipalli S."/>
            <person name="Shea T."/>
            <person name="Sherpa N."/>
            <person name="Shi L."/>
            <person name="Shih D."/>
            <person name="Sparrow T."/>
            <person name="Spaulding J."/>
            <person name="Stalker J."/>
            <person name="Stange-Thomann N."/>
            <person name="Stavropoulos S."/>
            <person name="Stone C."/>
            <person name="Strader C."/>
            <person name="Tesfaye S."/>
            <person name="Thomson T."/>
            <person name="Thoulutsang Y."/>
            <person name="Thoulutsang D."/>
            <person name="Topham K."/>
            <person name="Topping I."/>
            <person name="Tsamla T."/>
            <person name="Vassiliev H."/>
            <person name="Vo A."/>
            <person name="Wangchuk T."/>
            <person name="Wangdi T."/>
            <person name="Weiand M."/>
            <person name="Wilkinson J."/>
            <person name="Wilson A."/>
            <person name="Yadav S."/>
            <person name="Young G."/>
            <person name="Yu Q."/>
            <person name="Zembek L."/>
            <person name="Zhong D."/>
            <person name="Zimmer A."/>
            <person name="Zwirko Z."/>
            <person name="Jaffe D.B."/>
            <person name="Alvarez P."/>
            <person name="Brockman W."/>
            <person name="Butler J."/>
            <person name="Chin C."/>
            <person name="Gnerre S."/>
            <person name="Grabherr M."/>
            <person name="Kleber M."/>
            <person name="Mauceli E."/>
            <person name="MacCallum I."/>
        </authorList>
    </citation>
    <scope>NUCLEOTIDE SEQUENCE [LARGE SCALE GENOMIC DNA]</scope>
    <source>
        <strain evidence="11">Tucson 14024-0371.13</strain>
    </source>
</reference>
<dbReference type="Proteomes" id="UP000007801">
    <property type="component" value="Unassembled WGS sequence"/>
</dbReference>
<keyword evidence="1 5" id="KW-0728">SH3 domain</keyword>
<dbReference type="SMR" id="B3MBR4"/>
<proteinExistence type="inferred from homology"/>
<dbReference type="SUPFAM" id="SSF48065">
    <property type="entry name" value="DBL homology domain (DH-domain)"/>
    <property type="match status" value="1"/>
</dbReference>
<comment type="similarity">
    <text evidence="4">Belongs to the MCF2 family.</text>
</comment>
<dbReference type="SUPFAM" id="SSF50044">
    <property type="entry name" value="SH3-domain"/>
    <property type="match status" value="1"/>
</dbReference>
<dbReference type="InterPro" id="IPR036028">
    <property type="entry name" value="SH3-like_dom_sf"/>
</dbReference>
<dbReference type="Gene3D" id="1.20.900.10">
    <property type="entry name" value="Dbl homology (DH) domain"/>
    <property type="match status" value="1"/>
</dbReference>